<dbReference type="InterPro" id="IPR037914">
    <property type="entry name" value="SpoVT-AbrB_sf"/>
</dbReference>
<dbReference type="PROSITE" id="PS51740">
    <property type="entry name" value="SPOVT_ABRB"/>
    <property type="match status" value="1"/>
</dbReference>
<dbReference type="Proteomes" id="UP000253934">
    <property type="component" value="Unassembled WGS sequence"/>
</dbReference>
<evidence type="ECO:0000313" key="4">
    <source>
        <dbReference type="Proteomes" id="UP000253934"/>
    </source>
</evidence>
<reference evidence="3" key="1">
    <citation type="submission" date="2018-04" db="EMBL/GenBank/DDBJ databases">
        <title>Draft genome sequence of the Candidatus Spirobacillus cienkowskii, a pathogen of freshwater Daphnia species, reconstructed from hemolymph metagenomic reads.</title>
        <authorList>
            <person name="Bresciani L."/>
            <person name="Lemos L.N."/>
            <person name="Wale N."/>
            <person name="Lin J.Y."/>
            <person name="Fernandes G.R."/>
            <person name="Duffy M.A."/>
            <person name="Rodrigues J.M."/>
        </authorList>
    </citation>
    <scope>NUCLEOTIDE SEQUENCE [LARGE SCALE GENOMIC DNA]</scope>
    <source>
        <strain evidence="3">Binning01</strain>
    </source>
</reference>
<comment type="caution">
    <text evidence="3">The sequence shown here is derived from an EMBL/GenBank/DDBJ whole genome shotgun (WGS) entry which is preliminary data.</text>
</comment>
<dbReference type="SUPFAM" id="SSF89447">
    <property type="entry name" value="AbrB/MazE/MraZ-like"/>
    <property type="match status" value="1"/>
</dbReference>
<keyword evidence="1 3" id="KW-0238">DNA-binding</keyword>
<evidence type="ECO:0000313" key="3">
    <source>
        <dbReference type="EMBL" id="RDB36290.1"/>
    </source>
</evidence>
<dbReference type="Gene3D" id="2.10.260.10">
    <property type="match status" value="1"/>
</dbReference>
<dbReference type="InterPro" id="IPR007159">
    <property type="entry name" value="SpoVT-AbrB_dom"/>
</dbReference>
<dbReference type="PANTHER" id="PTHR34860:SF7">
    <property type="entry name" value="TRANSCRIPTION REGULATOR, SPOVT_ABRB FAMILY"/>
    <property type="match status" value="1"/>
</dbReference>
<dbReference type="AlphaFoldDB" id="A0A369KSB9"/>
<gene>
    <name evidence="3" type="ORF">DCC88_05800</name>
</gene>
<protein>
    <submittedName>
        <fullName evidence="3">AbrB/MazE/SpoVT family DNA-binding domain-containing protein</fullName>
    </submittedName>
</protein>
<evidence type="ECO:0000259" key="2">
    <source>
        <dbReference type="PROSITE" id="PS51740"/>
    </source>
</evidence>
<evidence type="ECO:0000256" key="1">
    <source>
        <dbReference type="PROSITE-ProRule" id="PRU01076"/>
    </source>
</evidence>
<dbReference type="EMBL" id="QOVW01000063">
    <property type="protein sequence ID" value="RDB36290.1"/>
    <property type="molecule type" value="Genomic_DNA"/>
</dbReference>
<proteinExistence type="predicted"/>
<keyword evidence="4" id="KW-1185">Reference proteome</keyword>
<dbReference type="InterPro" id="IPR052975">
    <property type="entry name" value="Repressor-like_regulatory"/>
</dbReference>
<feature type="domain" description="SpoVT-AbrB" evidence="2">
    <location>
        <begin position="9"/>
        <end position="55"/>
    </location>
</feature>
<dbReference type="SMART" id="SM00966">
    <property type="entry name" value="SpoVT_AbrB"/>
    <property type="match status" value="1"/>
</dbReference>
<organism evidence="3 4">
    <name type="scientific">Spirobacillus cienkowskii</name>
    <dbReference type="NCBI Taxonomy" id="495820"/>
    <lineage>
        <taxon>Bacteria</taxon>
        <taxon>Pseudomonadati</taxon>
        <taxon>Bdellovibrionota</taxon>
        <taxon>Oligoflexia</taxon>
        <taxon>Silvanigrellales</taxon>
        <taxon>Spirobacillus</taxon>
    </lineage>
</organism>
<dbReference type="Pfam" id="PF04014">
    <property type="entry name" value="MazE_antitoxin"/>
    <property type="match status" value="1"/>
</dbReference>
<accession>A0A369KSB9</accession>
<dbReference type="PANTHER" id="PTHR34860">
    <property type="entry name" value="REPRESSOR-LIKE PROTEIN SSO7C3"/>
    <property type="match status" value="1"/>
</dbReference>
<dbReference type="GO" id="GO:0003677">
    <property type="term" value="F:DNA binding"/>
    <property type="evidence" value="ECO:0007669"/>
    <property type="project" value="UniProtKB-UniRule"/>
</dbReference>
<sequence>MNSKKTKLESVVKVSSKGQIVIPKKWRNAVNICEGEKLIIKVREDHVIELIPLKKSIDHLFNFFEKSYENNKKDDEKLLLEFFKKK</sequence>
<dbReference type="NCBIfam" id="TIGR01439">
    <property type="entry name" value="lp_hng_hel_AbrB"/>
    <property type="match status" value="1"/>
</dbReference>
<name>A0A369KSB9_9BACT</name>